<dbReference type="InterPro" id="IPR000682">
    <property type="entry name" value="PCMT"/>
</dbReference>
<protein>
    <recommendedName>
        <fullName evidence="2">Protein-L-isoaspartate O-methyltransferase</fullName>
    </recommendedName>
    <alternativeName>
        <fullName evidence="3">Protein L-isoaspartyl methyltransferase</fullName>
    </alternativeName>
</protein>
<dbReference type="PANTHER" id="PTHR11579">
    <property type="entry name" value="PROTEIN-L-ISOASPARTATE O-METHYLTRANSFERASE"/>
    <property type="match status" value="1"/>
</dbReference>
<dbReference type="CDD" id="cd02440">
    <property type="entry name" value="AdoMet_MTases"/>
    <property type="match status" value="1"/>
</dbReference>
<reference evidence="4" key="1">
    <citation type="submission" date="2020-10" db="EMBL/GenBank/DDBJ databases">
        <title>Microbiome of the Black Sea water column analyzed by genome centric metagenomics.</title>
        <authorList>
            <person name="Cabello-Yeves P.J."/>
            <person name="Callieri C."/>
            <person name="Picazo A."/>
            <person name="Mehrshad M."/>
            <person name="Haro-Moreno J.M."/>
            <person name="Roda-Garcia J."/>
            <person name="Dzembekova N."/>
            <person name="Slabakova V."/>
            <person name="Slabakova N."/>
            <person name="Moncheva S."/>
            <person name="Rodriguez-Valera F."/>
        </authorList>
    </citation>
    <scope>NUCLEOTIDE SEQUENCE</scope>
    <source>
        <strain evidence="4">BS307-5m-G5</strain>
    </source>
</reference>
<dbReference type="Proteomes" id="UP000785783">
    <property type="component" value="Unassembled WGS sequence"/>
</dbReference>
<evidence type="ECO:0000256" key="3">
    <source>
        <dbReference type="ARBA" id="ARBA00030757"/>
    </source>
</evidence>
<dbReference type="AlphaFoldDB" id="A0A937HGW8"/>
<evidence type="ECO:0000256" key="2">
    <source>
        <dbReference type="ARBA" id="ARBA00013346"/>
    </source>
</evidence>
<comment type="similarity">
    <text evidence="1">Belongs to the methyltransferase superfamily. L-isoaspartyl/D-aspartyl protein methyltransferase family.</text>
</comment>
<evidence type="ECO:0000256" key="1">
    <source>
        <dbReference type="ARBA" id="ARBA00005369"/>
    </source>
</evidence>
<dbReference type="Pfam" id="PF01135">
    <property type="entry name" value="PCMT"/>
    <property type="match status" value="1"/>
</dbReference>
<dbReference type="InterPro" id="IPR029063">
    <property type="entry name" value="SAM-dependent_MTases_sf"/>
</dbReference>
<evidence type="ECO:0000313" key="5">
    <source>
        <dbReference type="Proteomes" id="UP000785783"/>
    </source>
</evidence>
<dbReference type="Gene3D" id="3.40.50.150">
    <property type="entry name" value="Vaccinia Virus protein VP39"/>
    <property type="match status" value="1"/>
</dbReference>
<dbReference type="EMBL" id="JADHOK010000010">
    <property type="protein sequence ID" value="MBL6761380.1"/>
    <property type="molecule type" value="Genomic_DNA"/>
</dbReference>
<accession>A0A937HGW8</accession>
<gene>
    <name evidence="4" type="ORF">ISQ19_01635</name>
</gene>
<comment type="caution">
    <text evidence="4">The sequence shown here is derived from an EMBL/GenBank/DDBJ whole genome shotgun (WGS) entry which is preliminary data.</text>
</comment>
<organism evidence="4 5">
    <name type="scientific">PS1 clade bacterium</name>
    <dbReference type="NCBI Taxonomy" id="2175152"/>
    <lineage>
        <taxon>Bacteria</taxon>
        <taxon>Pseudomonadati</taxon>
        <taxon>Pseudomonadota</taxon>
        <taxon>Alphaproteobacteria</taxon>
        <taxon>PS1 clade</taxon>
    </lineage>
</organism>
<sequence>MSSPQMNEAATAEYRFNMVECQLKPGGIRDYRVTRQMGCIPREAFIGGTARDLAYADLELECNSGEAGRTMLTPTALARLIELAEVQAEDAVLDIAGGTGYAAAVLAGLASTVIALEDHEGFGEKAGAIWQQLGIDNAVAVCGPLTEGQAKQGPFDVIFINGCLASEPSALLAQLAEGGRLVCVRKVDGTEKAHIYRRIGDSLSTHIAFDNAAPDLVVFDPVPAFEF</sequence>
<proteinExistence type="inferred from homology"/>
<dbReference type="GO" id="GO:0005737">
    <property type="term" value="C:cytoplasm"/>
    <property type="evidence" value="ECO:0007669"/>
    <property type="project" value="TreeGrafter"/>
</dbReference>
<dbReference type="PANTHER" id="PTHR11579:SF18">
    <property type="entry name" value="PROTEIN-L-ISOASPARTATE O-METHYLTRANSFERASE"/>
    <property type="match status" value="1"/>
</dbReference>
<dbReference type="SUPFAM" id="SSF53335">
    <property type="entry name" value="S-adenosyl-L-methionine-dependent methyltransferases"/>
    <property type="match status" value="1"/>
</dbReference>
<name>A0A937HGW8_9PROT</name>
<dbReference type="GO" id="GO:0004719">
    <property type="term" value="F:protein-L-isoaspartate (D-aspartate) O-methyltransferase activity"/>
    <property type="evidence" value="ECO:0007669"/>
    <property type="project" value="InterPro"/>
</dbReference>
<evidence type="ECO:0000313" key="4">
    <source>
        <dbReference type="EMBL" id="MBL6761380.1"/>
    </source>
</evidence>